<dbReference type="InterPro" id="IPR039564">
    <property type="entry name" value="Peptidase_C39-like"/>
</dbReference>
<proteinExistence type="predicted"/>
<name>E9SET6_RUMAL</name>
<dbReference type="Gene3D" id="3.90.70.10">
    <property type="entry name" value="Cysteine proteinases"/>
    <property type="match status" value="1"/>
</dbReference>
<dbReference type="STRING" id="246199.CUS_4824"/>
<dbReference type="Proteomes" id="UP000004259">
    <property type="component" value="Unassembled WGS sequence"/>
</dbReference>
<feature type="compositionally biased region" description="Polar residues" evidence="1">
    <location>
        <begin position="40"/>
        <end position="50"/>
    </location>
</feature>
<accession>E9SET6</accession>
<dbReference type="EMBL" id="ADKM02000102">
    <property type="protein sequence ID" value="EGC02198.1"/>
    <property type="molecule type" value="Genomic_DNA"/>
</dbReference>
<evidence type="ECO:0000313" key="3">
    <source>
        <dbReference type="EMBL" id="EGC02198.1"/>
    </source>
</evidence>
<dbReference type="AlphaFoldDB" id="E9SET6"/>
<feature type="compositionally biased region" description="Acidic residues" evidence="1">
    <location>
        <begin position="71"/>
        <end position="83"/>
    </location>
</feature>
<organism evidence="3 4">
    <name type="scientific">Ruminococcus albus 8</name>
    <dbReference type="NCBI Taxonomy" id="246199"/>
    <lineage>
        <taxon>Bacteria</taxon>
        <taxon>Bacillati</taxon>
        <taxon>Bacillota</taxon>
        <taxon>Clostridia</taxon>
        <taxon>Eubacteriales</taxon>
        <taxon>Oscillospiraceae</taxon>
        <taxon>Ruminococcus</taxon>
    </lineage>
</organism>
<feature type="compositionally biased region" description="Low complexity" evidence="1">
    <location>
        <begin position="27"/>
        <end position="38"/>
    </location>
</feature>
<evidence type="ECO:0000256" key="1">
    <source>
        <dbReference type="SAM" id="MobiDB-lite"/>
    </source>
</evidence>
<feature type="domain" description="Peptidase C39-like" evidence="2">
    <location>
        <begin position="126"/>
        <end position="260"/>
    </location>
</feature>
<feature type="compositionally biased region" description="Basic and acidic residues" evidence="1">
    <location>
        <begin position="53"/>
        <end position="68"/>
    </location>
</feature>
<gene>
    <name evidence="3" type="ORF">CUS_4824</name>
</gene>
<feature type="region of interest" description="Disordered" evidence="1">
    <location>
        <begin position="1"/>
        <end position="93"/>
    </location>
</feature>
<sequence>MPAPKASNIERTVSHNYKKNETIQENSSEPVLSLSESSFVCDNSSSQTEIAASEDKTENGLPDEDKNITDSFDDESKSEEETESVPYDELSQEDTVYEEQTIEPEIIQEPEYTIIYDIINLDTYIYDQLSGSIYSSSGCGPTSAAMLLSSERNIGISKDDIITTAYDNGFYYDVGVNFTSGRGVTLENIRDLMNYYGQEAVIDHLWNYSNDDIVNTINSKLDEGHRLICGHRTFSGSLHYFVIYGKYRIDDRMYYNIVDPWGGSVYNWDQWTLTDRIISVGGNDDSTFEGCVKGLLWLD</sequence>
<reference evidence="3 4" key="1">
    <citation type="submission" date="2011-02" db="EMBL/GenBank/DDBJ databases">
        <authorList>
            <person name="Nelson K.E."/>
            <person name="Sutton G."/>
            <person name="Torralba M."/>
            <person name="Durkin S."/>
            <person name="Harkins D."/>
            <person name="Montgomery R."/>
            <person name="Ziemer C."/>
            <person name="Klaassens E."/>
            <person name="Ocuiv P."/>
            <person name="Morrison M."/>
        </authorList>
    </citation>
    <scope>NUCLEOTIDE SEQUENCE [LARGE SCALE GENOMIC DNA]</scope>
    <source>
        <strain evidence="3 4">8</strain>
    </source>
</reference>
<evidence type="ECO:0000313" key="4">
    <source>
        <dbReference type="Proteomes" id="UP000004259"/>
    </source>
</evidence>
<comment type="caution">
    <text evidence="3">The sequence shown here is derived from an EMBL/GenBank/DDBJ whole genome shotgun (WGS) entry which is preliminary data.</text>
</comment>
<evidence type="ECO:0000259" key="2">
    <source>
        <dbReference type="Pfam" id="PF13529"/>
    </source>
</evidence>
<protein>
    <recommendedName>
        <fullName evidence="2">Peptidase C39-like domain-containing protein</fullName>
    </recommendedName>
</protein>
<dbReference type="Pfam" id="PF13529">
    <property type="entry name" value="Peptidase_C39_2"/>
    <property type="match status" value="1"/>
</dbReference>
<keyword evidence="4" id="KW-1185">Reference proteome</keyword>